<protein>
    <submittedName>
        <fullName evidence="3">Pyrophosphatase PpaX</fullName>
        <ecNumber evidence="3">3.6.1.1</ecNumber>
    </submittedName>
</protein>
<dbReference type="EC" id="3.6.1.1" evidence="3"/>
<keyword evidence="2" id="KW-0460">Magnesium</keyword>
<comment type="caution">
    <text evidence="3">The sequence shown here is derived from an EMBL/GenBank/DDBJ whole genome shotgun (WGS) entry which is preliminary data.</text>
</comment>
<reference evidence="3" key="2">
    <citation type="submission" date="2021-04" db="EMBL/GenBank/DDBJ databases">
        <authorList>
            <person name="Gilroy R."/>
        </authorList>
    </citation>
    <scope>NUCLEOTIDE SEQUENCE</scope>
    <source>
        <strain evidence="3">CHK169-2315</strain>
    </source>
</reference>
<evidence type="ECO:0000256" key="1">
    <source>
        <dbReference type="ARBA" id="ARBA00022801"/>
    </source>
</evidence>
<dbReference type="PANTHER" id="PTHR43434">
    <property type="entry name" value="PHOSPHOGLYCOLATE PHOSPHATASE"/>
    <property type="match status" value="1"/>
</dbReference>
<evidence type="ECO:0000256" key="2">
    <source>
        <dbReference type="ARBA" id="ARBA00022842"/>
    </source>
</evidence>
<dbReference type="EMBL" id="DXHX01000039">
    <property type="protein sequence ID" value="HIV73976.1"/>
    <property type="molecule type" value="Genomic_DNA"/>
</dbReference>
<dbReference type="Gene3D" id="3.40.50.1000">
    <property type="entry name" value="HAD superfamily/HAD-like"/>
    <property type="match status" value="1"/>
</dbReference>
<dbReference type="SFLD" id="SFLDS00003">
    <property type="entry name" value="Haloacid_Dehalogenase"/>
    <property type="match status" value="1"/>
</dbReference>
<dbReference type="SUPFAM" id="SSF56784">
    <property type="entry name" value="HAD-like"/>
    <property type="match status" value="1"/>
</dbReference>
<name>A0A9D1TJ12_9BACI</name>
<dbReference type="PRINTS" id="PR00413">
    <property type="entry name" value="HADHALOGNASE"/>
</dbReference>
<dbReference type="AlphaFoldDB" id="A0A9D1TJ12"/>
<sequence>MNIDTILFDLDGTLLDTNRLIHESFVYTLEQYGFQFSDEEILQFNGPPLVHTFTELNPEKVDEMVQSYRTHNLARHDDYVTLFPNVKETLAQLKQKGIKTAVVSAKMRPGVDKGLQFTGIEPYFDTIVTIDDVHHPKPHPESLQLAMDRLGSKQENTLMIGDNYHDIEAGNRAEVDTVAVSWTHKGIDFLKQYNPTYVIDDMKQLLDIVGV</sequence>
<dbReference type="InterPro" id="IPR023198">
    <property type="entry name" value="PGP-like_dom2"/>
</dbReference>
<dbReference type="FunFam" id="3.40.50.1000:FF:000022">
    <property type="entry name" value="Phosphoglycolate phosphatase"/>
    <property type="match status" value="1"/>
</dbReference>
<evidence type="ECO:0000313" key="4">
    <source>
        <dbReference type="Proteomes" id="UP000823937"/>
    </source>
</evidence>
<gene>
    <name evidence="3" type="primary">ppaX</name>
    <name evidence="3" type="ORF">H9895_02720</name>
</gene>
<organism evidence="3 4">
    <name type="scientific">Candidatus Pseudogracilibacillus intestinigallinarum</name>
    <dbReference type="NCBI Taxonomy" id="2838742"/>
    <lineage>
        <taxon>Bacteria</taxon>
        <taxon>Bacillati</taxon>
        <taxon>Bacillota</taxon>
        <taxon>Bacilli</taxon>
        <taxon>Bacillales</taxon>
        <taxon>Bacillaceae</taxon>
        <taxon>Pseudogracilibacillus</taxon>
    </lineage>
</organism>
<dbReference type="GO" id="GO:0004427">
    <property type="term" value="F:inorganic diphosphate phosphatase activity"/>
    <property type="evidence" value="ECO:0007669"/>
    <property type="project" value="UniProtKB-EC"/>
</dbReference>
<reference evidence="3" key="1">
    <citation type="journal article" date="2021" name="PeerJ">
        <title>Extensive microbial diversity within the chicken gut microbiome revealed by metagenomics and culture.</title>
        <authorList>
            <person name="Gilroy R."/>
            <person name="Ravi A."/>
            <person name="Getino M."/>
            <person name="Pursley I."/>
            <person name="Horton D.L."/>
            <person name="Alikhan N.F."/>
            <person name="Baker D."/>
            <person name="Gharbi K."/>
            <person name="Hall N."/>
            <person name="Watson M."/>
            <person name="Adriaenssens E.M."/>
            <person name="Foster-Nyarko E."/>
            <person name="Jarju S."/>
            <person name="Secka A."/>
            <person name="Antonio M."/>
            <person name="Oren A."/>
            <person name="Chaudhuri R.R."/>
            <person name="La Ragione R."/>
            <person name="Hildebrand F."/>
            <person name="Pallen M.J."/>
        </authorList>
    </citation>
    <scope>NUCLEOTIDE SEQUENCE</scope>
    <source>
        <strain evidence="3">CHK169-2315</strain>
    </source>
</reference>
<dbReference type="NCBIfam" id="NF009804">
    <property type="entry name" value="PRK13288.1"/>
    <property type="match status" value="1"/>
</dbReference>
<keyword evidence="1 3" id="KW-0378">Hydrolase</keyword>
<dbReference type="PANTHER" id="PTHR43434:SF26">
    <property type="entry name" value="PYROPHOSPHATASE PPAX"/>
    <property type="match status" value="1"/>
</dbReference>
<dbReference type="GO" id="GO:0008967">
    <property type="term" value="F:phosphoglycolate phosphatase activity"/>
    <property type="evidence" value="ECO:0007669"/>
    <property type="project" value="TreeGrafter"/>
</dbReference>
<dbReference type="NCBIfam" id="TIGR01549">
    <property type="entry name" value="HAD-SF-IA-v1"/>
    <property type="match status" value="1"/>
</dbReference>
<evidence type="ECO:0000313" key="3">
    <source>
        <dbReference type="EMBL" id="HIV73976.1"/>
    </source>
</evidence>
<dbReference type="CDD" id="cd02616">
    <property type="entry name" value="HAD_PPase"/>
    <property type="match status" value="1"/>
</dbReference>
<dbReference type="InterPro" id="IPR023214">
    <property type="entry name" value="HAD_sf"/>
</dbReference>
<dbReference type="NCBIfam" id="TIGR01509">
    <property type="entry name" value="HAD-SF-IA-v3"/>
    <property type="match status" value="1"/>
</dbReference>
<dbReference type="InterPro" id="IPR050155">
    <property type="entry name" value="HAD-like_hydrolase_sf"/>
</dbReference>
<dbReference type="InterPro" id="IPR006439">
    <property type="entry name" value="HAD-SF_hydro_IA"/>
</dbReference>
<dbReference type="SFLD" id="SFLDG01129">
    <property type="entry name" value="C1.5:_HAD__Beta-PGM__Phosphata"/>
    <property type="match status" value="1"/>
</dbReference>
<dbReference type="GO" id="GO:0005829">
    <property type="term" value="C:cytosol"/>
    <property type="evidence" value="ECO:0007669"/>
    <property type="project" value="TreeGrafter"/>
</dbReference>
<dbReference type="GO" id="GO:0006281">
    <property type="term" value="P:DNA repair"/>
    <property type="evidence" value="ECO:0007669"/>
    <property type="project" value="TreeGrafter"/>
</dbReference>
<dbReference type="SFLD" id="SFLDG01135">
    <property type="entry name" value="C1.5.6:_HAD__Beta-PGM__Phospha"/>
    <property type="match status" value="1"/>
</dbReference>
<dbReference type="InterPro" id="IPR041492">
    <property type="entry name" value="HAD_2"/>
</dbReference>
<dbReference type="InterPro" id="IPR036412">
    <property type="entry name" value="HAD-like_sf"/>
</dbReference>
<dbReference type="Gene3D" id="1.10.150.240">
    <property type="entry name" value="Putative phosphatase, domain 2"/>
    <property type="match status" value="1"/>
</dbReference>
<dbReference type="Proteomes" id="UP000823937">
    <property type="component" value="Unassembled WGS sequence"/>
</dbReference>
<accession>A0A9D1TJ12</accession>
<proteinExistence type="predicted"/>
<dbReference type="Pfam" id="PF13419">
    <property type="entry name" value="HAD_2"/>
    <property type="match status" value="1"/>
</dbReference>